<dbReference type="AlphaFoldDB" id="A0A2M9ARY7"/>
<organism evidence="1 2">
    <name type="scientific">Hymenobacter chitinivorans DSM 11115</name>
    <dbReference type="NCBI Taxonomy" id="1121954"/>
    <lineage>
        <taxon>Bacteria</taxon>
        <taxon>Pseudomonadati</taxon>
        <taxon>Bacteroidota</taxon>
        <taxon>Cytophagia</taxon>
        <taxon>Cytophagales</taxon>
        <taxon>Hymenobacteraceae</taxon>
        <taxon>Hymenobacter</taxon>
    </lineage>
</organism>
<name>A0A2M9ARY7_9BACT</name>
<gene>
    <name evidence="1" type="ORF">CLV45_4175</name>
</gene>
<comment type="caution">
    <text evidence="1">The sequence shown here is derived from an EMBL/GenBank/DDBJ whole genome shotgun (WGS) entry which is preliminary data.</text>
</comment>
<dbReference type="EMBL" id="PGFA01000004">
    <property type="protein sequence ID" value="PJJ48467.1"/>
    <property type="molecule type" value="Genomic_DNA"/>
</dbReference>
<accession>A0A2M9ARY7</accession>
<keyword evidence="2" id="KW-1185">Reference proteome</keyword>
<evidence type="ECO:0000313" key="2">
    <source>
        <dbReference type="Proteomes" id="UP000228535"/>
    </source>
</evidence>
<evidence type="ECO:0000313" key="1">
    <source>
        <dbReference type="EMBL" id="PJJ48467.1"/>
    </source>
</evidence>
<reference evidence="1 2" key="1">
    <citation type="submission" date="2017-11" db="EMBL/GenBank/DDBJ databases">
        <title>Genomic Encyclopedia of Archaeal and Bacterial Type Strains, Phase II (KMG-II): From Individual Species to Whole Genera.</title>
        <authorList>
            <person name="Goeker M."/>
        </authorList>
    </citation>
    <scope>NUCLEOTIDE SEQUENCE [LARGE SCALE GENOMIC DNA]</scope>
    <source>
        <strain evidence="1 2">DSM 11115</strain>
    </source>
</reference>
<sequence>MMKQREVTTPDNTQWTCVQAYSAQDGDAADKAATLSQTEDGGVPVVCTPSGGAQTIRLELELDWLENLSDEELTQAIQAAQ</sequence>
<dbReference type="Proteomes" id="UP000228535">
    <property type="component" value="Unassembled WGS sequence"/>
</dbReference>
<protein>
    <submittedName>
        <fullName evidence="1">Uncharacterized protein</fullName>
    </submittedName>
</protein>
<proteinExistence type="predicted"/>